<dbReference type="SUPFAM" id="SSF51445">
    <property type="entry name" value="(Trans)glycosidases"/>
    <property type="match status" value="1"/>
</dbReference>
<reference evidence="2" key="1">
    <citation type="journal article" date="2019" name="Int. J. Syst. Evol. Microbiol.">
        <title>The Global Catalogue of Microorganisms (GCM) 10K type strain sequencing project: providing services to taxonomists for standard genome sequencing and annotation.</title>
        <authorList>
            <consortium name="The Broad Institute Genomics Platform"/>
            <consortium name="The Broad Institute Genome Sequencing Center for Infectious Disease"/>
            <person name="Wu L."/>
            <person name="Ma J."/>
        </authorList>
    </citation>
    <scope>NUCLEOTIDE SEQUENCE [LARGE SCALE GENOMIC DNA]</scope>
    <source>
        <strain evidence="2">CGMCC 1.18575</strain>
    </source>
</reference>
<dbReference type="Proteomes" id="UP001596113">
    <property type="component" value="Unassembled WGS sequence"/>
</dbReference>
<proteinExistence type="predicted"/>
<evidence type="ECO:0000313" key="2">
    <source>
        <dbReference type="Proteomes" id="UP001596113"/>
    </source>
</evidence>
<organism evidence="1 2">
    <name type="scientific">Cohnella soli</name>
    <dbReference type="NCBI Taxonomy" id="425005"/>
    <lineage>
        <taxon>Bacteria</taxon>
        <taxon>Bacillati</taxon>
        <taxon>Bacillota</taxon>
        <taxon>Bacilli</taxon>
        <taxon>Bacillales</taxon>
        <taxon>Paenibacillaceae</taxon>
        <taxon>Cohnella</taxon>
    </lineage>
</organism>
<keyword evidence="2" id="KW-1185">Reference proteome</keyword>
<evidence type="ECO:0000313" key="1">
    <source>
        <dbReference type="EMBL" id="MFC5404062.1"/>
    </source>
</evidence>
<dbReference type="InterPro" id="IPR017853">
    <property type="entry name" value="GH"/>
</dbReference>
<dbReference type="RefSeq" id="WP_378134001.1">
    <property type="nucleotide sequence ID" value="NZ_JBHSMI010000025.1"/>
</dbReference>
<name>A0ABW0HYF2_9BACL</name>
<comment type="caution">
    <text evidence="1">The sequence shown here is derived from an EMBL/GenBank/DDBJ whole genome shotgun (WGS) entry which is preliminary data.</text>
</comment>
<protein>
    <recommendedName>
        <fullName evidence="3">Alpha-galactosidase</fullName>
    </recommendedName>
</protein>
<dbReference type="InterPro" id="IPR013785">
    <property type="entry name" value="Aldolase_TIM"/>
</dbReference>
<dbReference type="EMBL" id="JBHSMI010000025">
    <property type="protein sequence ID" value="MFC5404062.1"/>
    <property type="molecule type" value="Genomic_DNA"/>
</dbReference>
<sequence>MDLNVMEFPIAVKVELDDGWIRLEKNADTWQGGGVELTLRSTPGKHSWVLSAPEVSVKRVLMRWNHGIRGGVKLYGDHWERAYGDLEWRGIVPDRIMPWYFLVHDGQRTFGIGVKTGTSSLCHWEMDDRGVTLMANVMCGPKGVKLGQRELTFAQIVQYQSQEGESAHESAQALCRLMCPNPILPDHPIYGGNNWYYAFGQFRPEDAMADSLFMAELTGDNAVRPYMVLDDGWQMNGGSYSANGGPWTGNRFFPDMKRLAEDMTAAGVAPGIWCRPLLTFERVPENWALPSSIGKVLDPSIPEVLELVASDIRRMHDWGYRLIKHDFSTFDILNEWGNSLGANPSRQAQLFHDQSRTTAEIIVDLYRTIAEAAGTSLVMGCNTISHLAAGLFAIQRTGDDVSGVGWERTRRMGVNTLGFRMHQHGTLYSHDADCVGITASTPWNYAKQWLDLVARSGTPLFMSVSPSLATEEQKRRIKEAFQIAVTVGQHQAVPLDWLDNNCPSRWQFGAETIEYDWYGDSGVRNEDKDNTWWR</sequence>
<evidence type="ECO:0008006" key="3">
    <source>
        <dbReference type="Google" id="ProtNLM"/>
    </source>
</evidence>
<gene>
    <name evidence="1" type="ORF">ACFPOF_15065</name>
</gene>
<accession>A0ABW0HYF2</accession>
<dbReference type="Gene3D" id="3.20.20.70">
    <property type="entry name" value="Aldolase class I"/>
    <property type="match status" value="1"/>
</dbReference>